<protein>
    <recommendedName>
        <fullName evidence="4">DUF2130 domain-containing protein</fullName>
    </recommendedName>
</protein>
<evidence type="ECO:0000313" key="2">
    <source>
        <dbReference type="EMBL" id="PIR99150.1"/>
    </source>
</evidence>
<feature type="coiled-coil region" evidence="1">
    <location>
        <begin position="57"/>
        <end position="143"/>
    </location>
</feature>
<evidence type="ECO:0000313" key="3">
    <source>
        <dbReference type="Proteomes" id="UP000230796"/>
    </source>
</evidence>
<proteinExistence type="predicted"/>
<organism evidence="2 3">
    <name type="scientific">Candidatus Collierbacteria bacterium CG10_big_fil_rev_8_21_14_0_10_44_9</name>
    <dbReference type="NCBI Taxonomy" id="1974535"/>
    <lineage>
        <taxon>Bacteria</taxon>
        <taxon>Candidatus Collieribacteriota</taxon>
    </lineage>
</organism>
<evidence type="ECO:0000256" key="1">
    <source>
        <dbReference type="SAM" id="Coils"/>
    </source>
</evidence>
<dbReference type="Pfam" id="PF09903">
    <property type="entry name" value="DUF2130"/>
    <property type="match status" value="1"/>
</dbReference>
<comment type="caution">
    <text evidence="2">The sequence shown here is derived from an EMBL/GenBank/DDBJ whole genome shotgun (WGS) entry which is preliminary data.</text>
</comment>
<gene>
    <name evidence="2" type="ORF">COT87_00955</name>
</gene>
<reference evidence="3" key="1">
    <citation type="submission" date="2017-09" db="EMBL/GenBank/DDBJ databases">
        <title>Depth-based differentiation of microbial function through sediment-hosted aquifers and enrichment of novel symbionts in the deep terrestrial subsurface.</title>
        <authorList>
            <person name="Probst A.J."/>
            <person name="Ladd B."/>
            <person name="Jarett J.K."/>
            <person name="Geller-Mcgrath D.E."/>
            <person name="Sieber C.M.K."/>
            <person name="Emerson J.B."/>
            <person name="Anantharaman K."/>
            <person name="Thomas B.C."/>
            <person name="Malmstrom R."/>
            <person name="Stieglmeier M."/>
            <person name="Klingl A."/>
            <person name="Woyke T."/>
            <person name="Ryan C.M."/>
            <person name="Banfield J.F."/>
        </authorList>
    </citation>
    <scope>NUCLEOTIDE SEQUENCE [LARGE SCALE GENOMIC DNA]</scope>
</reference>
<name>A0A2H0VLE6_9BACT</name>
<dbReference type="Proteomes" id="UP000230796">
    <property type="component" value="Unassembled WGS sequence"/>
</dbReference>
<dbReference type="EMBL" id="PFAF01000016">
    <property type="protein sequence ID" value="PIR99150.1"/>
    <property type="molecule type" value="Genomic_DNA"/>
</dbReference>
<keyword evidence="1" id="KW-0175">Coiled coil</keyword>
<dbReference type="AlphaFoldDB" id="A0A2H0VLE6"/>
<evidence type="ECO:0008006" key="4">
    <source>
        <dbReference type="Google" id="ProtNLM"/>
    </source>
</evidence>
<accession>A0A2H0VLE6</accession>
<sequence length="353" mass="40329">MSSTVTCPSCGHQFSPDEVLTHQLEEQVRKKILTETGKDLADRDAQIKELRIKAKESMDLELKLRKEKREIEEAREKFELEKQRQLDEERGKIKADAEKAILEKEKYKIIEYEKKLSDMQKSLEEATRKGNQASQQLQGEVQELDLEKTLRELYPYDEIAEVKKGELGADIRQIVRTEKGTVCGKILWESKRTKAWSDSWVSKLKEDLRRDGSHLAAIVTQSMPSHIHQNIGNIGGIWLLTPESITPLSMLLRKNLIDIAREKVVAAHKQTTAESLYDYVTSSSFNQNVERIVGVYLEMKAQIAREEASASRSYKQRNMQVDMLLSGMTGIYGEMQGIAGTSMQQIGLLENEK</sequence>
<dbReference type="InterPro" id="IPR019219">
    <property type="entry name" value="DUF2130"/>
</dbReference>